<dbReference type="Proteomes" id="UP000446658">
    <property type="component" value="Unassembled WGS sequence"/>
</dbReference>
<proteinExistence type="predicted"/>
<evidence type="ECO:0000313" key="4">
    <source>
        <dbReference type="Proteomes" id="UP000446658"/>
    </source>
</evidence>
<name>A0A844GE38_9NEIS</name>
<dbReference type="AlphaFoldDB" id="A0A844GE38"/>
<dbReference type="NCBIfam" id="NF041109">
    <property type="entry name" value="VF_TspB_C_term"/>
    <property type="match status" value="1"/>
</dbReference>
<dbReference type="EMBL" id="WLYX01000001">
    <property type="protein sequence ID" value="MTD33909.1"/>
    <property type="molecule type" value="Genomic_DNA"/>
</dbReference>
<protein>
    <submittedName>
        <fullName evidence="3">Uncharacterized protein</fullName>
    </submittedName>
</protein>
<keyword evidence="2" id="KW-0812">Transmembrane</keyword>
<evidence type="ECO:0000256" key="2">
    <source>
        <dbReference type="SAM" id="Phobius"/>
    </source>
</evidence>
<dbReference type="RefSeq" id="WP_230371083.1">
    <property type="nucleotide sequence ID" value="NZ_WLYX01000001.1"/>
</dbReference>
<keyword evidence="4" id="KW-1185">Reference proteome</keyword>
<comment type="caution">
    <text evidence="3">The sequence shown here is derived from an EMBL/GenBank/DDBJ whole genome shotgun (WGS) entry which is preliminary data.</text>
</comment>
<feature type="region of interest" description="Disordered" evidence="1">
    <location>
        <begin position="286"/>
        <end position="333"/>
    </location>
</feature>
<keyword evidence="2" id="KW-1133">Transmembrane helix</keyword>
<organism evidence="3 4">
    <name type="scientific">Paludibacterium denitrificans</name>
    <dbReference type="NCBI Taxonomy" id="2675226"/>
    <lineage>
        <taxon>Bacteria</taxon>
        <taxon>Pseudomonadati</taxon>
        <taxon>Pseudomonadota</taxon>
        <taxon>Betaproteobacteria</taxon>
        <taxon>Neisseriales</taxon>
        <taxon>Chromobacteriaceae</taxon>
        <taxon>Paludibacterium</taxon>
    </lineage>
</organism>
<evidence type="ECO:0000313" key="3">
    <source>
        <dbReference type="EMBL" id="MTD33909.1"/>
    </source>
</evidence>
<reference evidence="3 4" key="1">
    <citation type="submission" date="2019-11" db="EMBL/GenBank/DDBJ databases">
        <title>Draft genome sequence of Paludibacterium sp. dN18-1.</title>
        <authorList>
            <person name="Im W.-T."/>
        </authorList>
    </citation>
    <scope>NUCLEOTIDE SEQUENCE [LARGE SCALE GENOMIC DNA]</scope>
    <source>
        <strain evidence="4">dN 18-1</strain>
    </source>
</reference>
<accession>A0A844GE38</accession>
<feature type="transmembrane region" description="Helical" evidence="2">
    <location>
        <begin position="420"/>
        <end position="437"/>
    </location>
</feature>
<keyword evidence="2" id="KW-0472">Membrane</keyword>
<feature type="compositionally biased region" description="Low complexity" evidence="1">
    <location>
        <begin position="300"/>
        <end position="327"/>
    </location>
</feature>
<sequence length="440" mass="44980">MSGLAGFFSTSAFAETTATVSVTVYYAPGNLFTGYYSTPSEVCSHNTYHAGVYDYYEPRSGACLIGDDNHGVHYYVSSKVQAGCPDSTWTLSGTTCTRVGASDAAAVCAAKKGQGLPSLPTLTGSSSAWSPTQRACQQTGSTSPYGCEIKANADYANGGSWAYSYTGSYCGGPPPATPAPKNTTDPAQLYDAGPAPNAVCPDGYTYGQVNNDYVCVKNAPTPGTKNPPITNDGKDLNGKCGAGEMTTYDGKCTKTNAPDSNGNCPSGQINIAGQCTLLPPWPYTPITQSGGGGSTTFNPTSNTNMGSGTASGTTGTASGTTGTASGTTGTGNGTDSGTCEYTGLLKFLCSDDSSPARPDTDTSNLADGVGGDLSSMLNTQDTFFGTYSCPPDITVPINLGVTSGSFPISFGPLCTFAQNLRWVLVAVSLVGASMIIFRRG</sequence>
<evidence type="ECO:0000256" key="1">
    <source>
        <dbReference type="SAM" id="MobiDB-lite"/>
    </source>
</evidence>
<gene>
    <name evidence="3" type="ORF">GKE73_15695</name>
</gene>